<proteinExistence type="predicted"/>
<protein>
    <submittedName>
        <fullName evidence="1">Uncharacterized protein</fullName>
    </submittedName>
</protein>
<keyword evidence="2" id="KW-1185">Reference proteome</keyword>
<reference evidence="1" key="2">
    <citation type="submission" date="2015-06" db="UniProtKB">
        <authorList>
            <consortium name="EnsemblMetazoa"/>
        </authorList>
    </citation>
    <scope>IDENTIFICATION</scope>
</reference>
<dbReference type="EMBL" id="CAQQ02382699">
    <property type="status" value="NOT_ANNOTATED_CDS"/>
    <property type="molecule type" value="Genomic_DNA"/>
</dbReference>
<dbReference type="HOGENOM" id="CLU_2742930_0_0_1"/>
<organism evidence="1 2">
    <name type="scientific">Megaselia scalaris</name>
    <name type="common">Humpbacked fly</name>
    <name type="synonym">Phora scalaris</name>
    <dbReference type="NCBI Taxonomy" id="36166"/>
    <lineage>
        <taxon>Eukaryota</taxon>
        <taxon>Metazoa</taxon>
        <taxon>Ecdysozoa</taxon>
        <taxon>Arthropoda</taxon>
        <taxon>Hexapoda</taxon>
        <taxon>Insecta</taxon>
        <taxon>Pterygota</taxon>
        <taxon>Neoptera</taxon>
        <taxon>Endopterygota</taxon>
        <taxon>Diptera</taxon>
        <taxon>Brachycera</taxon>
        <taxon>Muscomorpha</taxon>
        <taxon>Platypezoidea</taxon>
        <taxon>Phoridae</taxon>
        <taxon>Megaseliini</taxon>
        <taxon>Megaselia</taxon>
    </lineage>
</organism>
<evidence type="ECO:0000313" key="1">
    <source>
        <dbReference type="EnsemblMetazoa" id="MESCA009313-PA"/>
    </source>
</evidence>
<accession>T1GZL0</accession>
<reference evidence="2" key="1">
    <citation type="submission" date="2013-02" db="EMBL/GenBank/DDBJ databases">
        <authorList>
            <person name="Hughes D."/>
        </authorList>
    </citation>
    <scope>NUCLEOTIDE SEQUENCE</scope>
    <source>
        <strain>Durham</strain>
        <strain evidence="2">NC isolate 2 -- Noor lab</strain>
    </source>
</reference>
<dbReference type="AlphaFoldDB" id="T1GZL0"/>
<name>T1GZL0_MEGSC</name>
<evidence type="ECO:0000313" key="2">
    <source>
        <dbReference type="Proteomes" id="UP000015102"/>
    </source>
</evidence>
<dbReference type="EMBL" id="CAQQ02382700">
    <property type="status" value="NOT_ANNOTATED_CDS"/>
    <property type="molecule type" value="Genomic_DNA"/>
</dbReference>
<sequence length="71" mass="8102">MEHTEARYTSSTSIINKNKLLDDSLSEDSDPSNVSIVSKALKRTLLDKSHIEKYITTISFDRPYGVKFPLR</sequence>
<dbReference type="Proteomes" id="UP000015102">
    <property type="component" value="Unassembled WGS sequence"/>
</dbReference>
<dbReference type="EnsemblMetazoa" id="MESCA009313-RA">
    <property type="protein sequence ID" value="MESCA009313-PA"/>
    <property type="gene ID" value="MESCA009313"/>
</dbReference>